<evidence type="ECO:0000256" key="4">
    <source>
        <dbReference type="SAM" id="MobiDB-lite"/>
    </source>
</evidence>
<feature type="domain" description="FAD-binding" evidence="5">
    <location>
        <begin position="2"/>
        <end position="337"/>
    </location>
</feature>
<accession>A0A2J6TGZ3</accession>
<dbReference type="PRINTS" id="PR00420">
    <property type="entry name" value="RNGMNOXGNASE"/>
</dbReference>
<gene>
    <name evidence="6" type="ORF">K444DRAFT_641699</name>
</gene>
<dbReference type="PANTHER" id="PTHR43476:SF3">
    <property type="entry name" value="FAD-BINDING MONOOXYGENASE"/>
    <property type="match status" value="1"/>
</dbReference>
<dbReference type="STRING" id="1095630.A0A2J6TGZ3"/>
<evidence type="ECO:0000256" key="3">
    <source>
        <dbReference type="ARBA" id="ARBA00023002"/>
    </source>
</evidence>
<dbReference type="RefSeq" id="XP_024739191.1">
    <property type="nucleotide sequence ID" value="XM_024884653.1"/>
</dbReference>
<dbReference type="PANTHER" id="PTHR43476">
    <property type="entry name" value="3-(3-HYDROXY-PHENYL)PROPIONATE/3-HYDROXYCINNAMIC ACID HYDROXYLASE"/>
    <property type="match status" value="1"/>
</dbReference>
<evidence type="ECO:0000256" key="1">
    <source>
        <dbReference type="ARBA" id="ARBA00022630"/>
    </source>
</evidence>
<organism evidence="6 7">
    <name type="scientific">Hyaloscypha bicolor E</name>
    <dbReference type="NCBI Taxonomy" id="1095630"/>
    <lineage>
        <taxon>Eukaryota</taxon>
        <taxon>Fungi</taxon>
        <taxon>Dikarya</taxon>
        <taxon>Ascomycota</taxon>
        <taxon>Pezizomycotina</taxon>
        <taxon>Leotiomycetes</taxon>
        <taxon>Helotiales</taxon>
        <taxon>Hyaloscyphaceae</taxon>
        <taxon>Hyaloscypha</taxon>
        <taxon>Hyaloscypha bicolor</taxon>
    </lineage>
</organism>
<dbReference type="GO" id="GO:0008688">
    <property type="term" value="F:3-(3-hydroxyphenyl)propionate hydroxylase activity"/>
    <property type="evidence" value="ECO:0007669"/>
    <property type="project" value="TreeGrafter"/>
</dbReference>
<dbReference type="Pfam" id="PF01494">
    <property type="entry name" value="FAD_binding_3"/>
    <property type="match status" value="1"/>
</dbReference>
<dbReference type="Proteomes" id="UP000235371">
    <property type="component" value="Unassembled WGS sequence"/>
</dbReference>
<dbReference type="GeneID" id="36592730"/>
<dbReference type="OrthoDB" id="10016252at2759"/>
<name>A0A2J6TGZ3_9HELO</name>
<dbReference type="Gene3D" id="3.50.50.60">
    <property type="entry name" value="FAD/NAD(P)-binding domain"/>
    <property type="match status" value="1"/>
</dbReference>
<reference evidence="6 7" key="1">
    <citation type="submission" date="2016-04" db="EMBL/GenBank/DDBJ databases">
        <title>A degradative enzymes factory behind the ericoid mycorrhizal symbiosis.</title>
        <authorList>
            <consortium name="DOE Joint Genome Institute"/>
            <person name="Martino E."/>
            <person name="Morin E."/>
            <person name="Grelet G."/>
            <person name="Kuo A."/>
            <person name="Kohler A."/>
            <person name="Daghino S."/>
            <person name="Barry K."/>
            <person name="Choi C."/>
            <person name="Cichocki N."/>
            <person name="Clum A."/>
            <person name="Copeland A."/>
            <person name="Hainaut M."/>
            <person name="Haridas S."/>
            <person name="Labutti K."/>
            <person name="Lindquist E."/>
            <person name="Lipzen A."/>
            <person name="Khouja H.-R."/>
            <person name="Murat C."/>
            <person name="Ohm R."/>
            <person name="Olson A."/>
            <person name="Spatafora J."/>
            <person name="Veneault-Fourrey C."/>
            <person name="Henrissat B."/>
            <person name="Grigoriev I."/>
            <person name="Martin F."/>
            <person name="Perotto S."/>
        </authorList>
    </citation>
    <scope>NUCLEOTIDE SEQUENCE [LARGE SCALE GENOMIC DNA]</scope>
    <source>
        <strain evidence="6 7">E</strain>
    </source>
</reference>
<dbReference type="InterPro" id="IPR050631">
    <property type="entry name" value="PheA/TfdB_FAD_monoxygenase"/>
</dbReference>
<dbReference type="InterPro" id="IPR002938">
    <property type="entry name" value="FAD-bd"/>
</dbReference>
<evidence type="ECO:0000313" key="7">
    <source>
        <dbReference type="Proteomes" id="UP000235371"/>
    </source>
</evidence>
<evidence type="ECO:0000256" key="2">
    <source>
        <dbReference type="ARBA" id="ARBA00022827"/>
    </source>
</evidence>
<dbReference type="SUPFAM" id="SSF51905">
    <property type="entry name" value="FAD/NAD(P)-binding domain"/>
    <property type="match status" value="1"/>
</dbReference>
<protein>
    <submittedName>
        <fullName evidence="6">FAD/NAD(P)-binding domain-containing protein</fullName>
    </submittedName>
</protein>
<dbReference type="InParanoid" id="A0A2J6TGZ3"/>
<dbReference type="GO" id="GO:0019622">
    <property type="term" value="P:3-(3-hydroxy)phenylpropionate catabolic process"/>
    <property type="evidence" value="ECO:0007669"/>
    <property type="project" value="TreeGrafter"/>
</dbReference>
<dbReference type="Gene3D" id="3.30.70.2450">
    <property type="match status" value="1"/>
</dbReference>
<evidence type="ECO:0000313" key="6">
    <source>
        <dbReference type="EMBL" id="PMD62287.1"/>
    </source>
</evidence>
<sequence length="419" mass="46777">MVVGAGPSGLVLSLLLAQKGVKVTILDAASALDAQPRATHYAAPTVDELRRAGVLDEILSLGFVPNGVAWRKLDGTLLAAMTPESVPEGNRVVCLPLDKMSKIVYARLEKEKGVEVKWGHKVMDIGQDEERAWVKVETTGGPGTLYADYIVGCDGGNSQIRRSLFGNMAFPGRTWDEQIVATNTYYDMSKFNWLDSNFIVDPEHWYMVAKIQTDGLLRITYGDIPGLSREEYIKRQPMKFKQILPGHPEPSEYRLTNISPYKVHQRCAEKFRVGRFLLAADAAHLCNPFGGLGLTGGLVDVGNLYDCLLGIHLGKASPEILDKYDQVRRQKYHEVIDVVSSQNLRLLLEDPDTSEKVDGFVDLCRKANEDKELSRKMQLFSNDIKYDFTKHYDESSSTTTEVHSEPKDGMKVSHRSVVL</sequence>
<keyword evidence="7" id="KW-1185">Reference proteome</keyword>
<dbReference type="AlphaFoldDB" id="A0A2J6TGZ3"/>
<dbReference type="GO" id="GO:0071949">
    <property type="term" value="F:FAD binding"/>
    <property type="evidence" value="ECO:0007669"/>
    <property type="project" value="InterPro"/>
</dbReference>
<feature type="region of interest" description="Disordered" evidence="4">
    <location>
        <begin position="395"/>
        <end position="419"/>
    </location>
</feature>
<proteinExistence type="predicted"/>
<keyword evidence="1" id="KW-0285">Flavoprotein</keyword>
<feature type="compositionally biased region" description="Basic and acidic residues" evidence="4">
    <location>
        <begin position="402"/>
        <end position="411"/>
    </location>
</feature>
<keyword evidence="2" id="KW-0274">FAD</keyword>
<keyword evidence="3" id="KW-0560">Oxidoreductase</keyword>
<dbReference type="EMBL" id="KZ613783">
    <property type="protein sequence ID" value="PMD62287.1"/>
    <property type="molecule type" value="Genomic_DNA"/>
</dbReference>
<dbReference type="InterPro" id="IPR036188">
    <property type="entry name" value="FAD/NAD-bd_sf"/>
</dbReference>
<evidence type="ECO:0000259" key="5">
    <source>
        <dbReference type="Pfam" id="PF01494"/>
    </source>
</evidence>